<evidence type="ECO:0000256" key="1">
    <source>
        <dbReference type="ARBA" id="ARBA00022801"/>
    </source>
</evidence>
<sequence length="999" mass="112897">MILPQTAELLFNFDEFRTGIFLPKAYVVGRNEAGRLVHVHHAAKASALGIYDIELTEPLARALSLVDALRQSNIAEAHRKGAKKVPTLAGLLGDKSKERDNVIRYLHHRSAEILTLCQKHGWAVTVGLDVRKEPDGFLTPFAKAAPSPELKFIIDETGINYQMRLVDEQGKSSPVRFHDVKVLTNHPTPGWLVVDKELLQLGQLGGNLIKPFLSRDGVQVPPEKADQYWREFVVKIAERNPILAEGFTVEEISRPDRLRISTRPHPFEERYYLYPEFVYGKKAFAVGSPLKPVVDFNLRTPYRLTRILRDAAAEQDLLSGLTEAGLEQVPGSNAFRSGETAGIYADLRWLLEQETALTAKGIEVITPEEKGQRFTSHEGVISLDLVQENDWLDLKGTVVVGPHEIPFAKLVRYIQREERRFELPDGDIFLIPEEWFAKYRPGLQFAKVEGKKVRMARSQAPLLAPMGLDTGMAEQAERMAEAFTPSSKLKATLRPYQLEGARWLVRHHHEQLGACLADDMGLGKTLQTISVLLYAKDRLGADDSAGLAGPAGAKEGVNSNAPKASTKQAQPAPQLDLFAQPAEDEVFLQPLRALIVLPASLVFNWRNELERFAPSLTVQTHTGQQRNKDPRVLRRFDVLLTTYQTALRDIDILREIDFSYVVLDESQQIKNRQSKVFKALNELNAVHRISLSGTPIENSLSDLWSQMQFINPGLLRHYAFFKKAFITPIEQHDDDKKKEQLRKLVSPHLLRRTKEEVAPDLPELDVQHYYCEMTSAQRKLYEAEKSAARNALLGNFAPNDGQYKLRVVQTLTRLRQLANHPVLMESDYEKDSGKFGEVMEQWDTVRRAGHKVLIFSSMVKHLELFREKLLAANEPHAWITGSVNAKTRANEVKRFQEDPSVQTFFISIKAGGTGLNLTKADYVFILDPWWNPSIEDQAIARAHRIGRTGNVFARKFLTKDTIEEKINKLQQRKKQLAEDIIGSGGGLDFDKKELDYLLA</sequence>
<dbReference type="GO" id="GO:0004674">
    <property type="term" value="F:protein serine/threonine kinase activity"/>
    <property type="evidence" value="ECO:0007669"/>
    <property type="project" value="UniProtKB-KW"/>
</dbReference>
<dbReference type="Pfam" id="PF00271">
    <property type="entry name" value="Helicase_C"/>
    <property type="match status" value="1"/>
</dbReference>
<dbReference type="PANTHER" id="PTHR10799">
    <property type="entry name" value="SNF2/RAD54 HELICASE FAMILY"/>
    <property type="match status" value="1"/>
</dbReference>
<dbReference type="InterPro" id="IPR038718">
    <property type="entry name" value="SNF2-like_sf"/>
</dbReference>
<dbReference type="GO" id="GO:0005524">
    <property type="term" value="F:ATP binding"/>
    <property type="evidence" value="ECO:0007669"/>
    <property type="project" value="InterPro"/>
</dbReference>
<accession>A0A1H9PCA0</accession>
<dbReference type="PROSITE" id="PS51194">
    <property type="entry name" value="HELICASE_CTER"/>
    <property type="match status" value="1"/>
</dbReference>
<dbReference type="InterPro" id="IPR027417">
    <property type="entry name" value="P-loop_NTPase"/>
</dbReference>
<proteinExistence type="predicted"/>
<feature type="region of interest" description="Disordered" evidence="2">
    <location>
        <begin position="550"/>
        <end position="570"/>
    </location>
</feature>
<protein>
    <submittedName>
        <fullName evidence="5">Non-specific serine/threonine protein kinase</fullName>
    </submittedName>
</protein>
<keyword evidence="5" id="KW-0723">Serine/threonine-protein kinase</keyword>
<evidence type="ECO:0000256" key="2">
    <source>
        <dbReference type="SAM" id="MobiDB-lite"/>
    </source>
</evidence>
<feature type="compositionally biased region" description="Polar residues" evidence="2">
    <location>
        <begin position="557"/>
        <end position="570"/>
    </location>
</feature>
<dbReference type="InterPro" id="IPR000330">
    <property type="entry name" value="SNF2_N"/>
</dbReference>
<organism evidence="5 6">
    <name type="scientific">Neolewinella agarilytica</name>
    <dbReference type="NCBI Taxonomy" id="478744"/>
    <lineage>
        <taxon>Bacteria</taxon>
        <taxon>Pseudomonadati</taxon>
        <taxon>Bacteroidota</taxon>
        <taxon>Saprospiria</taxon>
        <taxon>Saprospirales</taxon>
        <taxon>Lewinellaceae</taxon>
        <taxon>Neolewinella</taxon>
    </lineage>
</organism>
<evidence type="ECO:0000259" key="3">
    <source>
        <dbReference type="PROSITE" id="PS51192"/>
    </source>
</evidence>
<dbReference type="FunCoup" id="A0A1H9PCA0">
    <property type="interactions" value="271"/>
</dbReference>
<dbReference type="Pfam" id="PF00176">
    <property type="entry name" value="SNF2-rel_dom"/>
    <property type="match status" value="1"/>
</dbReference>
<dbReference type="STRING" id="478744.SAMN05444359_1463"/>
<reference evidence="6" key="1">
    <citation type="submission" date="2016-10" db="EMBL/GenBank/DDBJ databases">
        <authorList>
            <person name="Varghese N."/>
            <person name="Submissions S."/>
        </authorList>
    </citation>
    <scope>NUCLEOTIDE SEQUENCE [LARGE SCALE GENOMIC DNA]</scope>
    <source>
        <strain evidence="6">DSM 24740</strain>
    </source>
</reference>
<dbReference type="SMART" id="SM00490">
    <property type="entry name" value="HELICc"/>
    <property type="match status" value="1"/>
</dbReference>
<dbReference type="InterPro" id="IPR049730">
    <property type="entry name" value="SNF2/RAD54-like_C"/>
</dbReference>
<keyword evidence="1" id="KW-0378">Hydrolase</keyword>
<dbReference type="SUPFAM" id="SSF52540">
    <property type="entry name" value="P-loop containing nucleoside triphosphate hydrolases"/>
    <property type="match status" value="2"/>
</dbReference>
<dbReference type="EMBL" id="FOFB01000046">
    <property type="protein sequence ID" value="SER45800.1"/>
    <property type="molecule type" value="Genomic_DNA"/>
</dbReference>
<dbReference type="SMART" id="SM00487">
    <property type="entry name" value="DEXDc"/>
    <property type="match status" value="1"/>
</dbReference>
<evidence type="ECO:0000313" key="5">
    <source>
        <dbReference type="EMBL" id="SER45800.1"/>
    </source>
</evidence>
<dbReference type="Proteomes" id="UP000199021">
    <property type="component" value="Unassembled WGS sequence"/>
</dbReference>
<name>A0A1H9PCA0_9BACT</name>
<dbReference type="Gene3D" id="3.40.50.300">
    <property type="entry name" value="P-loop containing nucleotide triphosphate hydrolases"/>
    <property type="match status" value="1"/>
</dbReference>
<keyword evidence="5" id="KW-0808">Transferase</keyword>
<feature type="domain" description="Helicase C-terminal" evidence="4">
    <location>
        <begin position="837"/>
        <end position="995"/>
    </location>
</feature>
<dbReference type="GO" id="GO:0016787">
    <property type="term" value="F:hydrolase activity"/>
    <property type="evidence" value="ECO:0007669"/>
    <property type="project" value="UniProtKB-KW"/>
</dbReference>
<evidence type="ECO:0000313" key="6">
    <source>
        <dbReference type="Proteomes" id="UP000199021"/>
    </source>
</evidence>
<feature type="domain" description="Helicase ATP-binding" evidence="3">
    <location>
        <begin position="505"/>
        <end position="713"/>
    </location>
</feature>
<dbReference type="PROSITE" id="PS51192">
    <property type="entry name" value="HELICASE_ATP_BIND_1"/>
    <property type="match status" value="1"/>
</dbReference>
<dbReference type="InterPro" id="IPR014001">
    <property type="entry name" value="Helicase_ATP-bd"/>
</dbReference>
<dbReference type="InterPro" id="IPR001650">
    <property type="entry name" value="Helicase_C-like"/>
</dbReference>
<gene>
    <name evidence="5" type="ORF">SAMN05444359_1463</name>
</gene>
<keyword evidence="5" id="KW-0418">Kinase</keyword>
<dbReference type="Gene3D" id="3.40.50.10810">
    <property type="entry name" value="Tandem AAA-ATPase domain"/>
    <property type="match status" value="1"/>
</dbReference>
<keyword evidence="6" id="KW-1185">Reference proteome</keyword>
<dbReference type="CDD" id="cd18793">
    <property type="entry name" value="SF2_C_SNF"/>
    <property type="match status" value="1"/>
</dbReference>
<dbReference type="InParanoid" id="A0A1H9PCA0"/>
<dbReference type="AlphaFoldDB" id="A0A1H9PCA0"/>
<evidence type="ECO:0000259" key="4">
    <source>
        <dbReference type="PROSITE" id="PS51194"/>
    </source>
</evidence>